<feature type="region of interest" description="Disordered" evidence="1">
    <location>
        <begin position="24"/>
        <end position="58"/>
    </location>
</feature>
<keyword evidence="3" id="KW-0732">Signal</keyword>
<keyword evidence="2" id="KW-1133">Transmembrane helix</keyword>
<sequence>MHLPKLFASGLVLLVVPSAVTARRGGGGGGIDTDTSSDGDGGSSSAPGGTSTIGGGSTSCGPTTEILYKSDLVPMNSYNWTSKGASNSGTNPTTYDGSYFQGEAFLHWQFTAGRPCQNSSGTVRMLGYAWVGPQPPYPTGPTNPIIIGFKAWQTNDALENITFSYDFLHDGLYCPTAPDLVKIQTSNGWTDYQASTDIPRADRARAHDVFDLDLALDAERPDSVRFNGSMVPGLKPPPTYTVEVLLPASACNRQSRLSLGYGEELNMSGSLTNTTLELSLAGVGKGSYASGSGIMLRAMFNITFSGTFDSGNSTRAVAIKPDTQPMVFWVDNGAMMHGCLSWMLKLMFIGWVAWFVCC</sequence>
<evidence type="ECO:0008006" key="6">
    <source>
        <dbReference type="Google" id="ProtNLM"/>
    </source>
</evidence>
<dbReference type="AlphaFoldDB" id="A0A229W7T3"/>
<feature type="compositionally biased region" description="Low complexity" evidence="1">
    <location>
        <begin position="32"/>
        <end position="50"/>
    </location>
</feature>
<evidence type="ECO:0000256" key="1">
    <source>
        <dbReference type="SAM" id="MobiDB-lite"/>
    </source>
</evidence>
<dbReference type="OMA" id="LGYAWIG"/>
<evidence type="ECO:0000256" key="2">
    <source>
        <dbReference type="SAM" id="Phobius"/>
    </source>
</evidence>
<keyword evidence="2" id="KW-0812">Transmembrane</keyword>
<comment type="caution">
    <text evidence="4">The sequence shown here is derived from an EMBL/GenBank/DDBJ whole genome shotgun (WGS) entry which is preliminary data.</text>
</comment>
<feature type="transmembrane region" description="Helical" evidence="2">
    <location>
        <begin position="334"/>
        <end position="357"/>
    </location>
</feature>
<feature type="signal peptide" evidence="3">
    <location>
        <begin position="1"/>
        <end position="22"/>
    </location>
</feature>
<proteinExistence type="predicted"/>
<evidence type="ECO:0000256" key="3">
    <source>
        <dbReference type="SAM" id="SignalP"/>
    </source>
</evidence>
<gene>
    <name evidence="4" type="ORF">KXV57_007670</name>
</gene>
<reference evidence="4" key="1">
    <citation type="submission" date="2021-08" db="EMBL/GenBank/DDBJ databases">
        <title>Global Aspergillus fumigatus from environmental and clinical sources.</title>
        <authorList>
            <person name="Barber A."/>
            <person name="Sae-Ong T."/>
        </authorList>
    </citation>
    <scope>NUCLEOTIDE SEQUENCE</scope>
    <source>
        <strain evidence="4">NRZ-2016-071</strain>
    </source>
</reference>
<dbReference type="Proteomes" id="UP000813423">
    <property type="component" value="Unassembled WGS sequence"/>
</dbReference>
<accession>A0A229W7T3</accession>
<organism evidence="4 5">
    <name type="scientific">Aspergillus fumigatus</name>
    <name type="common">Neosartorya fumigata</name>
    <dbReference type="NCBI Taxonomy" id="746128"/>
    <lineage>
        <taxon>Eukaryota</taxon>
        <taxon>Fungi</taxon>
        <taxon>Dikarya</taxon>
        <taxon>Ascomycota</taxon>
        <taxon>Pezizomycotina</taxon>
        <taxon>Eurotiomycetes</taxon>
        <taxon>Eurotiomycetidae</taxon>
        <taxon>Eurotiales</taxon>
        <taxon>Aspergillaceae</taxon>
        <taxon>Aspergillus</taxon>
        <taxon>Aspergillus subgen. Fumigati</taxon>
    </lineage>
</organism>
<dbReference type="EMBL" id="JAIBSC010000062">
    <property type="protein sequence ID" value="KAH1902086.1"/>
    <property type="molecule type" value="Genomic_DNA"/>
</dbReference>
<evidence type="ECO:0000313" key="5">
    <source>
        <dbReference type="Proteomes" id="UP000813423"/>
    </source>
</evidence>
<name>A0A229W7T3_ASPFM</name>
<evidence type="ECO:0000313" key="4">
    <source>
        <dbReference type="EMBL" id="KAH1902086.1"/>
    </source>
</evidence>
<feature type="chain" id="PRO_5041058531" description="GPI anchored protein" evidence="3">
    <location>
        <begin position="23"/>
        <end position="358"/>
    </location>
</feature>
<protein>
    <recommendedName>
        <fullName evidence="6">GPI anchored protein</fullName>
    </recommendedName>
</protein>
<keyword evidence="2" id="KW-0472">Membrane</keyword>